<evidence type="ECO:0000256" key="2">
    <source>
        <dbReference type="ARBA" id="ARBA00022803"/>
    </source>
</evidence>
<dbReference type="SUPFAM" id="SSF48452">
    <property type="entry name" value="TPR-like"/>
    <property type="match status" value="1"/>
</dbReference>
<feature type="repeat" description="TPR" evidence="3">
    <location>
        <begin position="77"/>
        <end position="110"/>
    </location>
</feature>
<evidence type="ECO:0000256" key="3">
    <source>
        <dbReference type="PROSITE-ProRule" id="PRU00339"/>
    </source>
</evidence>
<comment type="caution">
    <text evidence="4">The sequence shown here is derived from an EMBL/GenBank/DDBJ whole genome shotgun (WGS) entry which is preliminary data.</text>
</comment>
<proteinExistence type="predicted"/>
<dbReference type="OrthoDB" id="9815010at2"/>
<sequence>MSNKQTRIDSLFEELRNIKDQRLIKQTEEQILAIWLESEDELIKTLMEKGLEFMKQKEYRNAITLFSEVIVLKPTYSEGWNKRATAFYLTGEYKKAIYDIRNTLKLEERHFGAMSGLIAILIEMKFYEEAIKQLEKIKYITPNRKGVNEQIVKLRTRLSC</sequence>
<gene>
    <name evidence="4" type="ORF">BC781_103119</name>
</gene>
<dbReference type="GO" id="GO:0016020">
    <property type="term" value="C:membrane"/>
    <property type="evidence" value="ECO:0007669"/>
    <property type="project" value="TreeGrafter"/>
</dbReference>
<dbReference type="InterPro" id="IPR011990">
    <property type="entry name" value="TPR-like_helical_dom_sf"/>
</dbReference>
<name>A0A315Z9K0_SEDFL</name>
<dbReference type="GO" id="GO:0072380">
    <property type="term" value="C:TRC complex"/>
    <property type="evidence" value="ECO:0007669"/>
    <property type="project" value="TreeGrafter"/>
</dbReference>
<dbReference type="Pfam" id="PF12895">
    <property type="entry name" value="ANAPC3"/>
    <property type="match status" value="1"/>
</dbReference>
<dbReference type="AlphaFoldDB" id="A0A315Z9K0"/>
<keyword evidence="1" id="KW-0677">Repeat</keyword>
<dbReference type="RefSeq" id="WP_109618285.1">
    <property type="nucleotide sequence ID" value="NZ_QGDO01000003.1"/>
</dbReference>
<dbReference type="GO" id="GO:0006620">
    <property type="term" value="P:post-translational protein targeting to endoplasmic reticulum membrane"/>
    <property type="evidence" value="ECO:0007669"/>
    <property type="project" value="TreeGrafter"/>
</dbReference>
<feature type="repeat" description="TPR" evidence="3">
    <location>
        <begin position="43"/>
        <end position="76"/>
    </location>
</feature>
<dbReference type="PANTHER" id="PTHR45831">
    <property type="entry name" value="LD24721P"/>
    <property type="match status" value="1"/>
</dbReference>
<dbReference type="SMART" id="SM00028">
    <property type="entry name" value="TPR"/>
    <property type="match status" value="2"/>
</dbReference>
<dbReference type="PROSITE" id="PS50005">
    <property type="entry name" value="TPR"/>
    <property type="match status" value="2"/>
</dbReference>
<evidence type="ECO:0000313" key="4">
    <source>
        <dbReference type="EMBL" id="PWJ41869.1"/>
    </source>
</evidence>
<accession>A0A315Z9K0</accession>
<dbReference type="InterPro" id="IPR047150">
    <property type="entry name" value="SGT"/>
</dbReference>
<dbReference type="Gene3D" id="1.25.40.10">
    <property type="entry name" value="Tetratricopeptide repeat domain"/>
    <property type="match status" value="1"/>
</dbReference>
<evidence type="ECO:0000256" key="1">
    <source>
        <dbReference type="ARBA" id="ARBA00022737"/>
    </source>
</evidence>
<evidence type="ECO:0000313" key="5">
    <source>
        <dbReference type="Proteomes" id="UP000245535"/>
    </source>
</evidence>
<dbReference type="Proteomes" id="UP000245535">
    <property type="component" value="Unassembled WGS sequence"/>
</dbReference>
<dbReference type="EMBL" id="QGDO01000003">
    <property type="protein sequence ID" value="PWJ41869.1"/>
    <property type="molecule type" value="Genomic_DNA"/>
</dbReference>
<dbReference type="GO" id="GO:0060090">
    <property type="term" value="F:molecular adaptor activity"/>
    <property type="evidence" value="ECO:0007669"/>
    <property type="project" value="TreeGrafter"/>
</dbReference>
<keyword evidence="5" id="KW-1185">Reference proteome</keyword>
<dbReference type="PANTHER" id="PTHR45831:SF2">
    <property type="entry name" value="LD24721P"/>
    <property type="match status" value="1"/>
</dbReference>
<protein>
    <submittedName>
        <fullName evidence="4">Anaphase-promoting complex subunit 3</fullName>
    </submittedName>
</protein>
<keyword evidence="2 3" id="KW-0802">TPR repeat</keyword>
<organism evidence="4 5">
    <name type="scientific">Sediminitomix flava</name>
    <dbReference type="NCBI Taxonomy" id="379075"/>
    <lineage>
        <taxon>Bacteria</taxon>
        <taxon>Pseudomonadati</taxon>
        <taxon>Bacteroidota</taxon>
        <taxon>Cytophagia</taxon>
        <taxon>Cytophagales</taxon>
        <taxon>Flammeovirgaceae</taxon>
        <taxon>Sediminitomix</taxon>
    </lineage>
</organism>
<reference evidence="4 5" key="1">
    <citation type="submission" date="2018-03" db="EMBL/GenBank/DDBJ databases">
        <title>Genomic Encyclopedia of Archaeal and Bacterial Type Strains, Phase II (KMG-II): from individual species to whole genera.</title>
        <authorList>
            <person name="Goeker M."/>
        </authorList>
    </citation>
    <scope>NUCLEOTIDE SEQUENCE [LARGE SCALE GENOMIC DNA]</scope>
    <source>
        <strain evidence="4 5">DSM 28229</strain>
    </source>
</reference>
<dbReference type="InterPro" id="IPR019734">
    <property type="entry name" value="TPR_rpt"/>
</dbReference>